<dbReference type="Gene3D" id="2.115.10.20">
    <property type="entry name" value="Glycosyl hydrolase domain, family 43"/>
    <property type="match status" value="1"/>
</dbReference>
<evidence type="ECO:0000256" key="1">
    <source>
        <dbReference type="ARBA" id="ARBA00009865"/>
    </source>
</evidence>
<dbReference type="InterPro" id="IPR041542">
    <property type="entry name" value="GH43_C2"/>
</dbReference>
<evidence type="ECO:0000256" key="2">
    <source>
        <dbReference type="ARBA" id="ARBA00022801"/>
    </source>
</evidence>
<evidence type="ECO:0000259" key="5">
    <source>
        <dbReference type="Pfam" id="PF17851"/>
    </source>
</evidence>
<keyword evidence="7" id="KW-1185">Reference proteome</keyword>
<dbReference type="EMBL" id="JAZHXJ010000259">
    <property type="protein sequence ID" value="KAL1866666.1"/>
    <property type="molecule type" value="Genomic_DNA"/>
</dbReference>
<dbReference type="InterPro" id="IPR006710">
    <property type="entry name" value="Glyco_hydro_43"/>
</dbReference>
<organism evidence="6 7">
    <name type="scientific">Phialemonium thermophilum</name>
    <dbReference type="NCBI Taxonomy" id="223376"/>
    <lineage>
        <taxon>Eukaryota</taxon>
        <taxon>Fungi</taxon>
        <taxon>Dikarya</taxon>
        <taxon>Ascomycota</taxon>
        <taxon>Pezizomycotina</taxon>
        <taxon>Sordariomycetes</taxon>
        <taxon>Sordariomycetidae</taxon>
        <taxon>Cephalothecales</taxon>
        <taxon>Cephalothecaceae</taxon>
        <taxon>Phialemonium</taxon>
    </lineage>
</organism>
<dbReference type="Pfam" id="PF04616">
    <property type="entry name" value="Glyco_hydro_43"/>
    <property type="match status" value="1"/>
</dbReference>
<dbReference type="Gene3D" id="2.60.120.200">
    <property type="match status" value="1"/>
</dbReference>
<comment type="caution">
    <text evidence="6">The sequence shown here is derived from an EMBL/GenBank/DDBJ whole genome shotgun (WGS) entry which is preliminary data.</text>
</comment>
<dbReference type="InterPro" id="IPR023296">
    <property type="entry name" value="Glyco_hydro_beta-prop_sf"/>
</dbReference>
<evidence type="ECO:0000313" key="6">
    <source>
        <dbReference type="EMBL" id="KAL1866666.1"/>
    </source>
</evidence>
<evidence type="ECO:0000313" key="7">
    <source>
        <dbReference type="Proteomes" id="UP001586593"/>
    </source>
</evidence>
<keyword evidence="3 4" id="KW-0326">Glycosidase</keyword>
<dbReference type="PANTHER" id="PTHR42812">
    <property type="entry name" value="BETA-XYLOSIDASE"/>
    <property type="match status" value="1"/>
</dbReference>
<sequence length="554" mass="61606">MPPSTETAKGLIHASAATFRNPILWEDLPDMEVIRVDDAYYMSASSFHFSPGAPLLRSHDLIDWEYIGHSVPDLAELSPVFRMDGRNARGYVKGIWASTLRYRRSNGLFYWYGAIQGTNQTYVFTAQDPAGVWTAHPPIDNFYYDAGLLIDDDDDTFYVAYGTKTMRVARLSADGLSEVETRAVYDSDEYLEGARMYKMGGRYYIWVTKPWDSQYVLRSETGPFGPYECRKVLVNMRSPIAGAGAPHQGGLVDTPDGRWYYMAFTDAFPAGRIPVLAPVEFDAAGWPSVVADYADDARGHWRLEYPLDTGVTGPKGRRRHTCARRHAFASPGGRLEHCWEWNQSPDNAKWSIQQGRLVLQTCSVTDSLHLAANTLTHRTIGPRSTAVFCIDVSGLEDGDRAGATLFRNRSAYIGVHRHAGGAASLVYVDDIAIAPEGGDEEAVGWVDGRPVSRDWRVISKGVVKETAPLEDHRVWLRIDADVAAACVDGYEKQERLARFLYSLDGASFTQLGPAFTLTNAPTGFVGYRFGVFNFATRALGGRLIVEHCDIQYES</sequence>
<proteinExistence type="inferred from homology"/>
<evidence type="ECO:0000256" key="4">
    <source>
        <dbReference type="RuleBase" id="RU361187"/>
    </source>
</evidence>
<accession>A0ABR3WTA7</accession>
<comment type="similarity">
    <text evidence="1 4">Belongs to the glycosyl hydrolase 43 family.</text>
</comment>
<dbReference type="InterPro" id="IPR051795">
    <property type="entry name" value="Glycosyl_Hydrlase_43"/>
</dbReference>
<dbReference type="CDD" id="cd09001">
    <property type="entry name" value="GH43_FsAxh1-like"/>
    <property type="match status" value="1"/>
</dbReference>
<dbReference type="InterPro" id="IPR013320">
    <property type="entry name" value="ConA-like_dom_sf"/>
</dbReference>
<dbReference type="SUPFAM" id="SSF75005">
    <property type="entry name" value="Arabinanase/levansucrase/invertase"/>
    <property type="match status" value="1"/>
</dbReference>
<reference evidence="6 7" key="1">
    <citation type="journal article" date="2024" name="Commun. Biol.">
        <title>Comparative genomic analysis of thermophilic fungi reveals convergent evolutionary adaptations and gene losses.</title>
        <authorList>
            <person name="Steindorff A.S."/>
            <person name="Aguilar-Pontes M.V."/>
            <person name="Robinson A.J."/>
            <person name="Andreopoulos B."/>
            <person name="LaButti K."/>
            <person name="Kuo A."/>
            <person name="Mondo S."/>
            <person name="Riley R."/>
            <person name="Otillar R."/>
            <person name="Haridas S."/>
            <person name="Lipzen A."/>
            <person name="Grimwood J."/>
            <person name="Schmutz J."/>
            <person name="Clum A."/>
            <person name="Reid I.D."/>
            <person name="Moisan M.C."/>
            <person name="Butler G."/>
            <person name="Nguyen T.T.M."/>
            <person name="Dewar K."/>
            <person name="Conant G."/>
            <person name="Drula E."/>
            <person name="Henrissat B."/>
            <person name="Hansel C."/>
            <person name="Singer S."/>
            <person name="Hutchinson M.I."/>
            <person name="de Vries R.P."/>
            <person name="Natvig D.O."/>
            <person name="Powell A.J."/>
            <person name="Tsang A."/>
            <person name="Grigoriev I.V."/>
        </authorList>
    </citation>
    <scope>NUCLEOTIDE SEQUENCE [LARGE SCALE GENOMIC DNA]</scope>
    <source>
        <strain evidence="6 7">ATCC 24622</strain>
    </source>
</reference>
<keyword evidence="2 4" id="KW-0378">Hydrolase</keyword>
<feature type="domain" description="Beta-xylosidase C-terminal Concanavalin A-like" evidence="5">
    <location>
        <begin position="333"/>
        <end position="427"/>
    </location>
</feature>
<name>A0ABR3WTA7_9PEZI</name>
<dbReference type="SUPFAM" id="SSF49899">
    <property type="entry name" value="Concanavalin A-like lectins/glucanases"/>
    <property type="match status" value="1"/>
</dbReference>
<dbReference type="Pfam" id="PF17851">
    <property type="entry name" value="GH43_C2"/>
    <property type="match status" value="1"/>
</dbReference>
<dbReference type="PANTHER" id="PTHR42812:SF15">
    <property type="entry name" value="HYDROLASE, PUTATIVE (AFU_ORTHOLOGUE AFUA_2G00930)-RELATED"/>
    <property type="match status" value="1"/>
</dbReference>
<evidence type="ECO:0000256" key="3">
    <source>
        <dbReference type="ARBA" id="ARBA00023295"/>
    </source>
</evidence>
<gene>
    <name evidence="6" type="ORF">VTK73DRAFT_4569</name>
</gene>
<dbReference type="Proteomes" id="UP001586593">
    <property type="component" value="Unassembled WGS sequence"/>
</dbReference>
<protein>
    <recommendedName>
        <fullName evidence="5">Beta-xylosidase C-terminal Concanavalin A-like domain-containing protein</fullName>
    </recommendedName>
</protein>